<dbReference type="SUPFAM" id="SSF50475">
    <property type="entry name" value="FMN-binding split barrel"/>
    <property type="match status" value="1"/>
</dbReference>
<accession>A0A6I4KQ44</accession>
<evidence type="ECO:0000313" key="1">
    <source>
        <dbReference type="EMBL" id="MVW74174.1"/>
    </source>
</evidence>
<keyword evidence="2" id="KW-1185">Reference proteome</keyword>
<proteinExistence type="predicted"/>
<dbReference type="RefSeq" id="WP_160343142.1">
    <property type="nucleotide sequence ID" value="NZ_WKJZ01000001.1"/>
</dbReference>
<dbReference type="PANTHER" id="PTHR35802:SF1">
    <property type="entry name" value="PROTEASE SYNTHASE AND SPORULATION PROTEIN PAI 2"/>
    <property type="match status" value="1"/>
</dbReference>
<reference evidence="1 2" key="1">
    <citation type="submission" date="2019-11" db="EMBL/GenBank/DDBJ databases">
        <title>Pseudomonas flavidum sp. nov., isolated from Baiyang Lake.</title>
        <authorList>
            <person name="Zhao Y."/>
        </authorList>
    </citation>
    <scope>NUCLEOTIDE SEQUENCE [LARGE SCALE GENOMIC DNA]</scope>
    <source>
        <strain evidence="2">R-22-3 w-18</strain>
    </source>
</reference>
<dbReference type="PANTHER" id="PTHR35802">
    <property type="entry name" value="PROTEASE SYNTHASE AND SPORULATION PROTEIN PAI 2"/>
    <property type="match status" value="1"/>
</dbReference>
<name>A0A6I4KQ44_9PSED</name>
<sequence length="216" mass="23626">MYTPAAFRQDDLGELHRQILACRLATVVSQGPSGLQASHLPLLLEPGEGQFGTLYGHFARTNPQWRDLAEGAEALVIFQGPEAYISPSWYPAKAEHGKVVPTWNYIAVHAQGRAEVFEDGKRLLQLVSRLSDHHEAGRAQPWAVNEAPREYLDAMLRAIVGFALPIEHLQGKWKLGQNRSAADQAGVRAGLAASLDPRDRELAARISADHSAEAAP</sequence>
<dbReference type="PIRSF" id="PIRSF010372">
    <property type="entry name" value="PaiB"/>
    <property type="match status" value="1"/>
</dbReference>
<evidence type="ECO:0000313" key="2">
    <source>
        <dbReference type="Proteomes" id="UP000429555"/>
    </source>
</evidence>
<organism evidence="1 2">
    <name type="scientific">Pseudomonas xionganensis</name>
    <dbReference type="NCBI Taxonomy" id="2654845"/>
    <lineage>
        <taxon>Bacteria</taxon>
        <taxon>Pseudomonadati</taxon>
        <taxon>Pseudomonadota</taxon>
        <taxon>Gammaproteobacteria</taxon>
        <taxon>Pseudomonadales</taxon>
        <taxon>Pseudomonadaceae</taxon>
        <taxon>Pseudomonas</taxon>
    </lineage>
</organism>
<dbReference type="InterPro" id="IPR012349">
    <property type="entry name" value="Split_barrel_FMN-bd"/>
</dbReference>
<protein>
    <submittedName>
        <fullName evidence="1">FMN-binding negative transcriptional regulator</fullName>
    </submittedName>
</protein>
<dbReference type="EMBL" id="WKJZ01000001">
    <property type="protein sequence ID" value="MVW74174.1"/>
    <property type="molecule type" value="Genomic_DNA"/>
</dbReference>
<gene>
    <name evidence="1" type="ORF">GJV18_02480</name>
</gene>
<dbReference type="Proteomes" id="UP000429555">
    <property type="component" value="Unassembled WGS sequence"/>
</dbReference>
<dbReference type="Gene3D" id="2.30.110.10">
    <property type="entry name" value="Electron Transport, Fmn-binding Protein, Chain A"/>
    <property type="match status" value="1"/>
</dbReference>
<dbReference type="AlphaFoldDB" id="A0A6I4KQ44"/>
<comment type="caution">
    <text evidence="1">The sequence shown here is derived from an EMBL/GenBank/DDBJ whole genome shotgun (WGS) entry which is preliminary data.</text>
</comment>
<dbReference type="InterPro" id="IPR007396">
    <property type="entry name" value="TR_PAI2-type"/>
</dbReference>
<dbReference type="Pfam" id="PF04299">
    <property type="entry name" value="FMN_bind_2"/>
    <property type="match status" value="1"/>
</dbReference>